<proteinExistence type="predicted"/>
<dbReference type="RefSeq" id="WP_244150357.1">
    <property type="nucleotide sequence ID" value="NZ_FOTO01000009.1"/>
</dbReference>
<name>A0A8G2C456_DESNO</name>
<protein>
    <submittedName>
        <fullName evidence="1">Uncharacterized protein</fullName>
    </submittedName>
</protein>
<organism evidence="1 2">
    <name type="scientific">Desulfomicrobium norvegicum (strain DSM 1741 / NCIMB 8310)</name>
    <name type="common">Desulfovibrio baculatus (strain Norway 4)</name>
    <name type="synonym">Desulfovibrio desulfuricans (strain Norway 4)</name>
    <dbReference type="NCBI Taxonomy" id="52561"/>
    <lineage>
        <taxon>Bacteria</taxon>
        <taxon>Pseudomonadati</taxon>
        <taxon>Thermodesulfobacteriota</taxon>
        <taxon>Desulfovibrionia</taxon>
        <taxon>Desulfovibrionales</taxon>
        <taxon>Desulfomicrobiaceae</taxon>
        <taxon>Desulfomicrobium</taxon>
    </lineage>
</organism>
<keyword evidence="2" id="KW-1185">Reference proteome</keyword>
<dbReference type="Proteomes" id="UP000199581">
    <property type="component" value="Unassembled WGS sequence"/>
</dbReference>
<comment type="caution">
    <text evidence="1">The sequence shown here is derived from an EMBL/GenBank/DDBJ whole genome shotgun (WGS) entry which is preliminary data.</text>
</comment>
<dbReference type="AlphaFoldDB" id="A0A8G2C456"/>
<sequence>MTGITVDIDISARVNRPWARDLDTRQVLLGSLLVDTDTANRVVCTFEADMDAACRIHQPVEVMARTQAVVLAEITRLLATGQAVHNHLNRNADLWLVVHGRLGVDADAAVRVTRPWLQSIDTSVRTSGSHISRSDTVQRIAIPAGLLADTRQILFAVLIDQDHEIQT</sequence>
<gene>
    <name evidence="1" type="ORF">SAMN05421830_10958</name>
</gene>
<evidence type="ECO:0000313" key="1">
    <source>
        <dbReference type="EMBL" id="SFL92107.1"/>
    </source>
</evidence>
<accession>A0A8G2C456</accession>
<evidence type="ECO:0000313" key="2">
    <source>
        <dbReference type="Proteomes" id="UP000199581"/>
    </source>
</evidence>
<reference evidence="1 2" key="1">
    <citation type="submission" date="2016-10" db="EMBL/GenBank/DDBJ databases">
        <authorList>
            <person name="Varghese N."/>
            <person name="Submissions S."/>
        </authorList>
    </citation>
    <scope>NUCLEOTIDE SEQUENCE [LARGE SCALE GENOMIC DNA]</scope>
    <source>
        <strain evidence="1 2">DSM 1741</strain>
    </source>
</reference>
<dbReference type="EMBL" id="FOTO01000009">
    <property type="protein sequence ID" value="SFL92107.1"/>
    <property type="molecule type" value="Genomic_DNA"/>
</dbReference>